<protein>
    <recommendedName>
        <fullName evidence="5">MFS transporter</fullName>
    </recommendedName>
</protein>
<dbReference type="Proteomes" id="UP000498740">
    <property type="component" value="Unassembled WGS sequence"/>
</dbReference>
<feature type="transmembrane region" description="Helical" evidence="2">
    <location>
        <begin position="583"/>
        <end position="604"/>
    </location>
</feature>
<feature type="compositionally biased region" description="Low complexity" evidence="1">
    <location>
        <begin position="374"/>
        <end position="389"/>
    </location>
</feature>
<keyword evidence="2" id="KW-0472">Membrane</keyword>
<comment type="caution">
    <text evidence="3">The sequence shown here is derived from an EMBL/GenBank/DDBJ whole genome shotgun (WGS) entry which is preliminary data.</text>
</comment>
<keyword evidence="2" id="KW-1133">Transmembrane helix</keyword>
<feature type="transmembrane region" description="Helical" evidence="2">
    <location>
        <begin position="448"/>
        <end position="471"/>
    </location>
</feature>
<evidence type="ECO:0008006" key="5">
    <source>
        <dbReference type="Google" id="ProtNLM"/>
    </source>
</evidence>
<feature type="transmembrane region" description="Helical" evidence="2">
    <location>
        <begin position="752"/>
        <end position="772"/>
    </location>
</feature>
<dbReference type="Pfam" id="PF07690">
    <property type="entry name" value="MFS_1"/>
    <property type="match status" value="1"/>
</dbReference>
<dbReference type="SUPFAM" id="SSF103473">
    <property type="entry name" value="MFS general substrate transporter"/>
    <property type="match status" value="1"/>
</dbReference>
<dbReference type="EMBL" id="BLWD01000001">
    <property type="protein sequence ID" value="GFN02288.1"/>
    <property type="molecule type" value="Genomic_DNA"/>
</dbReference>
<dbReference type="PANTHER" id="PTHR23542">
    <property type="match status" value="1"/>
</dbReference>
<dbReference type="InterPro" id="IPR036259">
    <property type="entry name" value="MFS_trans_sf"/>
</dbReference>
<proteinExistence type="predicted"/>
<feature type="transmembrane region" description="Helical" evidence="2">
    <location>
        <begin position="492"/>
        <end position="511"/>
    </location>
</feature>
<feature type="region of interest" description="Disordered" evidence="1">
    <location>
        <begin position="374"/>
        <end position="409"/>
    </location>
</feature>
<feature type="transmembrane region" description="Helical" evidence="2">
    <location>
        <begin position="695"/>
        <end position="712"/>
    </location>
</feature>
<feature type="transmembrane region" description="Helical" evidence="2">
    <location>
        <begin position="718"/>
        <end position="740"/>
    </location>
</feature>
<dbReference type="PANTHER" id="PTHR23542:SF1">
    <property type="entry name" value="MAJOR FACILITATOR SUPERFAMILY (MFS) PROFILE DOMAIN-CONTAINING PROTEIN"/>
    <property type="match status" value="1"/>
</dbReference>
<evidence type="ECO:0000313" key="3">
    <source>
        <dbReference type="EMBL" id="GFN02288.1"/>
    </source>
</evidence>
<feature type="transmembrane region" description="Helical" evidence="2">
    <location>
        <begin position="662"/>
        <end position="683"/>
    </location>
</feature>
<gene>
    <name evidence="3" type="ORF">Smic_08440</name>
</gene>
<keyword evidence="2" id="KW-0812">Transmembrane</keyword>
<feature type="transmembrane region" description="Helical" evidence="2">
    <location>
        <begin position="625"/>
        <end position="650"/>
    </location>
</feature>
<sequence>MTPTSSPTPGSRGPRAAELSNGASNFTLRMSVIGCETDVALDRTRDRYGRTVHPAAAEAARAHRNRSAVEAYRTHLAPHAEALLDVARLVLGELPPAQHLAGWQAVLDGLHASTVEIRRILERPADSGSEDGRAQHAALWPHLTVWADHGYIASSLADQREGGQHQTRPLAEEERQRWTEMAAAAQRRGALELIESWYAADGQPITLAYLVEDDESIVVALRGDPGAPGWQVIGHYEHEYEVGKDLPAPVPPGVLRPDFSRHNRRPPAPEMSLQDLLRDVVEGRSAGDASNALLGAVQRGCAAGPMVRLQELVETSAQFASALETVQGRQVAGRLSALSRQIEFLTREVHEAAEDLGATVAVLPRTAPPSCACARAPPWTPRPRTAAPRRYARPPPLSPREHPLSLTAPPAPAPRITYGAVLGSPYVARLLGGTLIGRLPNGMAPVAILLWATASGSSIAFGGLLSALYGLASALAQPVKGFVMDRHGQGAVHLPAALLNSALLVALPLAGPYGGPGLATALVVGGGLTAPPLEAGLRALWPSVLPDPRLRHAALALDTGTQGLLYIVGPLLVAALSSAYNPAVALAVTAALGLVGTAAVALAAPSRRWRPERSADRGAVPVRRLAAPAVTLLFVSLTGIGFAIGAMNVWSVSMAEHYEQDMLAGVIPAVFSAGSFVGGLIYGRRAWSGTATRRLIVATAAFLGGWLPLLALPAPYAAIAAVAVPGVFLTIVVACAYVTTDSLAPAGRTTESYAWLILSIGAGQSAGTALAGRLAEQPLASAALPAAGAVFALAVLLAARRRLSPTGHLQRGRHRRPLRGRHKTP</sequence>
<feature type="compositionally biased region" description="Low complexity" evidence="1">
    <location>
        <begin position="1"/>
        <end position="14"/>
    </location>
</feature>
<evidence type="ECO:0000256" key="2">
    <source>
        <dbReference type="SAM" id="Phobius"/>
    </source>
</evidence>
<evidence type="ECO:0000256" key="1">
    <source>
        <dbReference type="SAM" id="MobiDB-lite"/>
    </source>
</evidence>
<accession>A0A7J0CJ26</accession>
<organism evidence="3 4">
    <name type="scientific">Streptomyces microflavus</name>
    <name type="common">Streptomyces lipmanii</name>
    <dbReference type="NCBI Taxonomy" id="1919"/>
    <lineage>
        <taxon>Bacteria</taxon>
        <taxon>Bacillati</taxon>
        <taxon>Actinomycetota</taxon>
        <taxon>Actinomycetes</taxon>
        <taxon>Kitasatosporales</taxon>
        <taxon>Streptomycetaceae</taxon>
        <taxon>Streptomyces</taxon>
    </lineage>
</organism>
<dbReference type="Gene3D" id="1.20.1250.20">
    <property type="entry name" value="MFS general substrate transporter like domains"/>
    <property type="match status" value="1"/>
</dbReference>
<dbReference type="GO" id="GO:0022857">
    <property type="term" value="F:transmembrane transporter activity"/>
    <property type="evidence" value="ECO:0007669"/>
    <property type="project" value="InterPro"/>
</dbReference>
<dbReference type="InterPro" id="IPR011701">
    <property type="entry name" value="MFS"/>
</dbReference>
<name>A0A7J0CJ26_STRMI</name>
<feature type="region of interest" description="Disordered" evidence="1">
    <location>
        <begin position="1"/>
        <end position="21"/>
    </location>
</feature>
<feature type="transmembrane region" description="Helical" evidence="2">
    <location>
        <begin position="778"/>
        <end position="799"/>
    </location>
</feature>
<evidence type="ECO:0000313" key="4">
    <source>
        <dbReference type="Proteomes" id="UP000498740"/>
    </source>
</evidence>
<dbReference type="AlphaFoldDB" id="A0A7J0CJ26"/>
<reference evidence="3 4" key="1">
    <citation type="submission" date="2020-05" db="EMBL/GenBank/DDBJ databases">
        <title>Whole genome shotgun sequence of Streptomyces microflavus NBRC 13062.</title>
        <authorList>
            <person name="Komaki H."/>
            <person name="Tamura T."/>
        </authorList>
    </citation>
    <scope>NUCLEOTIDE SEQUENCE [LARGE SCALE GENOMIC DNA]</scope>
    <source>
        <strain evidence="3 4">NBRC 13062</strain>
    </source>
</reference>